<gene>
    <name evidence="1" type="ORF">L6452_33090</name>
</gene>
<reference evidence="1 2" key="2">
    <citation type="journal article" date="2022" name="Mol. Ecol. Resour.">
        <title>The genomes of chicory, endive, great burdock and yacon provide insights into Asteraceae paleo-polyploidization history and plant inulin production.</title>
        <authorList>
            <person name="Fan W."/>
            <person name="Wang S."/>
            <person name="Wang H."/>
            <person name="Wang A."/>
            <person name="Jiang F."/>
            <person name="Liu H."/>
            <person name="Zhao H."/>
            <person name="Xu D."/>
            <person name="Zhang Y."/>
        </authorList>
    </citation>
    <scope>NUCLEOTIDE SEQUENCE [LARGE SCALE GENOMIC DNA]</scope>
    <source>
        <strain evidence="2">cv. Niubang</strain>
    </source>
</reference>
<evidence type="ECO:0000313" key="1">
    <source>
        <dbReference type="EMBL" id="KAI3693258.1"/>
    </source>
</evidence>
<evidence type="ECO:0000313" key="2">
    <source>
        <dbReference type="Proteomes" id="UP001055879"/>
    </source>
</evidence>
<dbReference type="Proteomes" id="UP001055879">
    <property type="component" value="Linkage Group LG11"/>
</dbReference>
<comment type="caution">
    <text evidence="1">The sequence shown here is derived from an EMBL/GenBank/DDBJ whole genome shotgun (WGS) entry which is preliminary data.</text>
</comment>
<dbReference type="EMBL" id="CM042057">
    <property type="protein sequence ID" value="KAI3693258.1"/>
    <property type="molecule type" value="Genomic_DNA"/>
</dbReference>
<sequence length="267" mass="29805">MDESTEDKANLSPPPQPPASPEIDVLEKVNPLGGDSATEWVDNAVQQALIVPKTILGTLESAISATTSRLKQIKLTSSAHLQMTFDSLRDRKSEYNVYEDILFGKIKEGVFFATANPFATCGVVVGSGFLAVKRTRRALYYKTMRLFLSEEDMLSRATAKVQKLRESVKDVTDEGKKLENFSLAAEVELKRGRKKLRQAGRQIQGVISSAYKIERQSGGLKDILKELPERDASQFRSEVSKLALDAKRERRVLNEEVRKISNYGIPI</sequence>
<reference evidence="2" key="1">
    <citation type="journal article" date="2022" name="Mol. Ecol. Resour.">
        <title>The genomes of chicory, endive, great burdock and yacon provide insights into Asteraceae palaeo-polyploidization history and plant inulin production.</title>
        <authorList>
            <person name="Fan W."/>
            <person name="Wang S."/>
            <person name="Wang H."/>
            <person name="Wang A."/>
            <person name="Jiang F."/>
            <person name="Liu H."/>
            <person name="Zhao H."/>
            <person name="Xu D."/>
            <person name="Zhang Y."/>
        </authorList>
    </citation>
    <scope>NUCLEOTIDE SEQUENCE [LARGE SCALE GENOMIC DNA]</scope>
    <source>
        <strain evidence="2">cv. Niubang</strain>
    </source>
</reference>
<name>A0ACB8Z7C1_ARCLA</name>
<protein>
    <submittedName>
        <fullName evidence="1">Uncharacterized protein</fullName>
    </submittedName>
</protein>
<accession>A0ACB8Z7C1</accession>
<organism evidence="1 2">
    <name type="scientific">Arctium lappa</name>
    <name type="common">Greater burdock</name>
    <name type="synonym">Lappa major</name>
    <dbReference type="NCBI Taxonomy" id="4217"/>
    <lineage>
        <taxon>Eukaryota</taxon>
        <taxon>Viridiplantae</taxon>
        <taxon>Streptophyta</taxon>
        <taxon>Embryophyta</taxon>
        <taxon>Tracheophyta</taxon>
        <taxon>Spermatophyta</taxon>
        <taxon>Magnoliopsida</taxon>
        <taxon>eudicotyledons</taxon>
        <taxon>Gunneridae</taxon>
        <taxon>Pentapetalae</taxon>
        <taxon>asterids</taxon>
        <taxon>campanulids</taxon>
        <taxon>Asterales</taxon>
        <taxon>Asteraceae</taxon>
        <taxon>Carduoideae</taxon>
        <taxon>Cardueae</taxon>
        <taxon>Arctiinae</taxon>
        <taxon>Arctium</taxon>
    </lineage>
</organism>
<keyword evidence="2" id="KW-1185">Reference proteome</keyword>
<proteinExistence type="predicted"/>